<feature type="region of interest" description="Disordered" evidence="1">
    <location>
        <begin position="58"/>
        <end position="86"/>
    </location>
</feature>
<gene>
    <name evidence="2" type="ORF">SAMN04488085_11058</name>
</gene>
<organism evidence="2 3">
    <name type="scientific">Geodermatophilus ruber</name>
    <dbReference type="NCBI Taxonomy" id="504800"/>
    <lineage>
        <taxon>Bacteria</taxon>
        <taxon>Bacillati</taxon>
        <taxon>Actinomycetota</taxon>
        <taxon>Actinomycetes</taxon>
        <taxon>Geodermatophilales</taxon>
        <taxon>Geodermatophilaceae</taxon>
        <taxon>Geodermatophilus</taxon>
    </lineage>
</organism>
<accession>A0A1I4H6A7</accession>
<sequence length="86" mass="9489">MVAPRTDELRERATRLAVEARRDPATRSGALRRIGEQLGINAETLGNCVIHAEIDEGHRPSTTTVTPPGWPNWSGRTGSRVEQTRT</sequence>
<dbReference type="EMBL" id="FOSW01000010">
    <property type="protein sequence ID" value="SFL37794.1"/>
    <property type="molecule type" value="Genomic_DNA"/>
</dbReference>
<name>A0A1I4H6A7_9ACTN</name>
<evidence type="ECO:0000313" key="2">
    <source>
        <dbReference type="EMBL" id="SFL37794.1"/>
    </source>
</evidence>
<protein>
    <submittedName>
        <fullName evidence="2">Transposase</fullName>
    </submittedName>
</protein>
<evidence type="ECO:0000256" key="1">
    <source>
        <dbReference type="SAM" id="MobiDB-lite"/>
    </source>
</evidence>
<dbReference type="AlphaFoldDB" id="A0A1I4H6A7"/>
<reference evidence="2 3" key="1">
    <citation type="submission" date="2016-10" db="EMBL/GenBank/DDBJ databases">
        <authorList>
            <person name="de Groot N.N."/>
        </authorList>
    </citation>
    <scope>NUCLEOTIDE SEQUENCE [LARGE SCALE GENOMIC DNA]</scope>
    <source>
        <strain evidence="2 3">DSM 45317</strain>
    </source>
</reference>
<dbReference type="InParanoid" id="A0A1I4H6A7"/>
<feature type="compositionally biased region" description="Polar residues" evidence="1">
    <location>
        <begin position="74"/>
        <end position="86"/>
    </location>
</feature>
<keyword evidence="3" id="KW-1185">Reference proteome</keyword>
<dbReference type="InterPro" id="IPR036388">
    <property type="entry name" value="WH-like_DNA-bd_sf"/>
</dbReference>
<evidence type="ECO:0000313" key="3">
    <source>
        <dbReference type="Proteomes" id="UP000199152"/>
    </source>
</evidence>
<dbReference type="Gene3D" id="1.10.10.10">
    <property type="entry name" value="Winged helix-like DNA-binding domain superfamily/Winged helix DNA-binding domain"/>
    <property type="match status" value="1"/>
</dbReference>
<dbReference type="Proteomes" id="UP000199152">
    <property type="component" value="Unassembled WGS sequence"/>
</dbReference>
<proteinExistence type="predicted"/>
<dbReference type="STRING" id="504800.SAMN04488085_11058"/>